<accession>A0A918PZS3</accession>
<evidence type="ECO:0000313" key="7">
    <source>
        <dbReference type="Proteomes" id="UP000662572"/>
    </source>
</evidence>
<dbReference type="EMBL" id="BMZB01000001">
    <property type="protein sequence ID" value="GGZ28423.1"/>
    <property type="molecule type" value="Genomic_DNA"/>
</dbReference>
<dbReference type="SUPFAM" id="SSF51679">
    <property type="entry name" value="Bacterial luciferase-like"/>
    <property type="match status" value="1"/>
</dbReference>
<keyword evidence="3" id="KW-0560">Oxidoreductase</keyword>
<dbReference type="Pfam" id="PF00296">
    <property type="entry name" value="Bac_luciferase"/>
    <property type="match status" value="1"/>
</dbReference>
<reference evidence="6" key="1">
    <citation type="journal article" date="2014" name="Int. J. Syst. Evol. Microbiol.">
        <title>Complete genome sequence of Corynebacterium casei LMG S-19264T (=DSM 44701T), isolated from a smear-ripened cheese.</title>
        <authorList>
            <consortium name="US DOE Joint Genome Institute (JGI-PGF)"/>
            <person name="Walter F."/>
            <person name="Albersmeier A."/>
            <person name="Kalinowski J."/>
            <person name="Ruckert C."/>
        </authorList>
    </citation>
    <scope>NUCLEOTIDE SEQUENCE</scope>
    <source>
        <strain evidence="6">KCTC 32296</strain>
    </source>
</reference>
<dbReference type="InterPro" id="IPR036661">
    <property type="entry name" value="Luciferase-like_sf"/>
</dbReference>
<dbReference type="PANTHER" id="PTHR42847">
    <property type="entry name" value="ALKANESULFONATE MONOOXYGENASE"/>
    <property type="match status" value="1"/>
</dbReference>
<dbReference type="GO" id="GO:0008726">
    <property type="term" value="F:alkanesulfonate monooxygenase activity"/>
    <property type="evidence" value="ECO:0007669"/>
    <property type="project" value="TreeGrafter"/>
</dbReference>
<dbReference type="AlphaFoldDB" id="A0A918PZS3"/>
<proteinExistence type="predicted"/>
<keyword evidence="1" id="KW-0285">Flavoprotein</keyword>
<evidence type="ECO:0000259" key="5">
    <source>
        <dbReference type="Pfam" id="PF00296"/>
    </source>
</evidence>
<reference evidence="6" key="2">
    <citation type="submission" date="2020-09" db="EMBL/GenBank/DDBJ databases">
        <authorList>
            <person name="Sun Q."/>
            <person name="Kim S."/>
        </authorList>
    </citation>
    <scope>NUCLEOTIDE SEQUENCE</scope>
    <source>
        <strain evidence="6">KCTC 32296</strain>
    </source>
</reference>
<gene>
    <name evidence="6" type="ORF">GCM10011273_12800</name>
</gene>
<feature type="domain" description="Luciferase-like" evidence="5">
    <location>
        <begin position="41"/>
        <end position="258"/>
    </location>
</feature>
<evidence type="ECO:0000256" key="3">
    <source>
        <dbReference type="ARBA" id="ARBA00023002"/>
    </source>
</evidence>
<evidence type="ECO:0000313" key="6">
    <source>
        <dbReference type="EMBL" id="GGZ28423.1"/>
    </source>
</evidence>
<dbReference type="Gene3D" id="3.20.20.30">
    <property type="entry name" value="Luciferase-like domain"/>
    <property type="match status" value="1"/>
</dbReference>
<protein>
    <recommendedName>
        <fullName evidence="5">Luciferase-like domain-containing protein</fullName>
    </recommendedName>
</protein>
<keyword evidence="4" id="KW-0503">Monooxygenase</keyword>
<name>A0A918PZS3_9CAUL</name>
<organism evidence="6 7">
    <name type="scientific">Asticcacaulis endophyticus</name>
    <dbReference type="NCBI Taxonomy" id="1395890"/>
    <lineage>
        <taxon>Bacteria</taxon>
        <taxon>Pseudomonadati</taxon>
        <taxon>Pseudomonadota</taxon>
        <taxon>Alphaproteobacteria</taxon>
        <taxon>Caulobacterales</taxon>
        <taxon>Caulobacteraceae</taxon>
        <taxon>Asticcacaulis</taxon>
    </lineage>
</organism>
<comment type="caution">
    <text evidence="6">The sequence shown here is derived from an EMBL/GenBank/DDBJ whole genome shotgun (WGS) entry which is preliminary data.</text>
</comment>
<dbReference type="GO" id="GO:0046306">
    <property type="term" value="P:alkanesulfonate catabolic process"/>
    <property type="evidence" value="ECO:0007669"/>
    <property type="project" value="TreeGrafter"/>
</dbReference>
<dbReference type="RefSeq" id="WP_189485548.1">
    <property type="nucleotide sequence ID" value="NZ_BMZB01000001.1"/>
</dbReference>
<evidence type="ECO:0000256" key="2">
    <source>
        <dbReference type="ARBA" id="ARBA00022643"/>
    </source>
</evidence>
<dbReference type="InterPro" id="IPR011251">
    <property type="entry name" value="Luciferase-like_dom"/>
</dbReference>
<keyword evidence="2" id="KW-0288">FMN</keyword>
<dbReference type="InterPro" id="IPR050172">
    <property type="entry name" value="SsuD_RutA_monooxygenase"/>
</dbReference>
<evidence type="ECO:0000256" key="1">
    <source>
        <dbReference type="ARBA" id="ARBA00022630"/>
    </source>
</evidence>
<evidence type="ECO:0000256" key="4">
    <source>
        <dbReference type="ARBA" id="ARBA00023033"/>
    </source>
</evidence>
<keyword evidence="7" id="KW-1185">Reference proteome</keyword>
<dbReference type="PANTHER" id="PTHR42847:SF4">
    <property type="entry name" value="ALKANESULFONATE MONOOXYGENASE-RELATED"/>
    <property type="match status" value="1"/>
</dbReference>
<sequence>MTTEFYWYLPTAGDGRSKAFDQLAPANDTPNATIRDLRKSHYTNIDYITQVARAGELTGFDGLIAPDDVAGEASWIVAGLIARDIKRPTIIAEFSPGAGSAVYFAKKAVTFQRYSGNRLGWSLATSTNAVTRKALGDFVADTDIARRLEEFLIVSKGVGSSDDFTFKGEFFEVLKGGFVGPLSGWQLPEISLSGETSEALEISAGYGDVHVFELGTADLAAKIARLKALTATKGRTLKIALKARIFAHDDLDRAALEAKRSGFEDDSQTLTGDYDSLAEDLLLLGELGVDRFQLFAPHSLETTYSIGEHVLPRIRQALRKAA</sequence>
<dbReference type="Proteomes" id="UP000662572">
    <property type="component" value="Unassembled WGS sequence"/>
</dbReference>